<dbReference type="GO" id="GO:0004601">
    <property type="term" value="F:peroxidase activity"/>
    <property type="evidence" value="ECO:0007669"/>
    <property type="project" value="InterPro"/>
</dbReference>
<feature type="region of interest" description="Disordered" evidence="1">
    <location>
        <begin position="1"/>
        <end position="39"/>
    </location>
</feature>
<keyword evidence="3" id="KW-1185">Reference proteome</keyword>
<dbReference type="Gene3D" id="1.10.606.10">
    <property type="entry name" value="Vanadium-containing Chloroperoxidase, domain 2"/>
    <property type="match status" value="1"/>
</dbReference>
<reference evidence="3" key="1">
    <citation type="submission" date="2016-10" db="EMBL/GenBank/DDBJ databases">
        <authorList>
            <person name="Varghese N."/>
            <person name="Submissions S."/>
        </authorList>
    </citation>
    <scope>NUCLEOTIDE SEQUENCE [LARGE SCALE GENOMIC DNA]</scope>
    <source>
        <strain evidence="3">DSM 17044</strain>
    </source>
</reference>
<protein>
    <submittedName>
        <fullName evidence="2">Uncharacterized protein</fullName>
    </submittedName>
</protein>
<feature type="compositionally biased region" description="Pro residues" evidence="1">
    <location>
        <begin position="55"/>
        <end position="66"/>
    </location>
</feature>
<dbReference type="Proteomes" id="UP000182719">
    <property type="component" value="Unassembled WGS sequence"/>
</dbReference>
<accession>A0A1H7UQB7</accession>
<dbReference type="InterPro" id="IPR036938">
    <property type="entry name" value="PAP2/HPO_sf"/>
</dbReference>
<dbReference type="PROSITE" id="PS51318">
    <property type="entry name" value="TAT"/>
    <property type="match status" value="1"/>
</dbReference>
<dbReference type="InterPro" id="IPR052559">
    <property type="entry name" value="V-haloperoxidase"/>
</dbReference>
<dbReference type="OrthoDB" id="7793240at2"/>
<dbReference type="PANTHER" id="PTHR34599:SF1">
    <property type="entry name" value="PHOSPHATIDIC ACID PHOSPHATASE TYPE 2_HALOPEROXIDASE DOMAIN-CONTAINING PROTEIN"/>
    <property type="match status" value="1"/>
</dbReference>
<dbReference type="AlphaFoldDB" id="A0A1H7UQB7"/>
<dbReference type="SUPFAM" id="SSF48317">
    <property type="entry name" value="Acid phosphatase/Vanadium-dependent haloperoxidase"/>
    <property type="match status" value="1"/>
</dbReference>
<gene>
    <name evidence="2" type="ORF">SAMN05444354_110146</name>
</gene>
<dbReference type="EMBL" id="FOAP01000010">
    <property type="protein sequence ID" value="SEL98984.1"/>
    <property type="molecule type" value="Genomic_DNA"/>
</dbReference>
<evidence type="ECO:0000313" key="3">
    <source>
        <dbReference type="Proteomes" id="UP000182719"/>
    </source>
</evidence>
<evidence type="ECO:0000256" key="1">
    <source>
        <dbReference type="SAM" id="MobiDB-lite"/>
    </source>
</evidence>
<feature type="region of interest" description="Disordered" evidence="1">
    <location>
        <begin position="53"/>
        <end position="74"/>
    </location>
</feature>
<dbReference type="InterPro" id="IPR016119">
    <property type="entry name" value="Br/Cl_peroxidase_C"/>
</dbReference>
<proteinExistence type="predicted"/>
<evidence type="ECO:0000313" key="2">
    <source>
        <dbReference type="EMBL" id="SEL98984.1"/>
    </source>
</evidence>
<name>A0A1H7UQB7_STIAU</name>
<sequence>MEKQHEDLPPEESTEGHAQATPEEVNPPARPSRRSFLGGMGGSALAALALGAPPVIEPPCEPPEVPARPETRRAQARRTRAYQLRQQAALNEFKRGVFPKRTNKDEERYPNRIGNYSKGLPHNELGEVDPSAYDAMLRALATGRFEDFEALPLGGRLKLTNPLGGLTYDLVGPDAAAVCLDIPPPLASPEAAAQVAELYWMALCRDIPFTDYPSDPTIAAAIADLNRYSGYKGPKPLTPQTIFRMDSPGVLEGPMVSQFLLRPWVFDGIAIESRLQVPLSVTTGEGIDFMTSYDEWLAAQRGFPEGTTITPPRMDPVPRHIHDLRSLGQNANSDVHFTPYLRAALILLGLGDAALSDRNPYKASRTQTGFASFGASHLLTLMGCLTRVSHHGFYGKWFIHRYLRPDAFGGRVHNRRRGAADYPIHPELLDSPVLERIHAYNELVNRRRGLNDGQGSFLLPVMMPIGSPTDPSHPAGHAYTAGSRAALLNAWFKEDFVLPNPVKPNREGTALEPYVPGVDGPPLTVAGELNKLAHNTSLGRDAYGVHYRADDLAGFRLGEEVAIRFLREERPTYAEQVFRGFAFTRLDGTPVEL</sequence>
<dbReference type="InterPro" id="IPR006311">
    <property type="entry name" value="TAT_signal"/>
</dbReference>
<organism evidence="2 3">
    <name type="scientific">Stigmatella aurantiaca</name>
    <dbReference type="NCBI Taxonomy" id="41"/>
    <lineage>
        <taxon>Bacteria</taxon>
        <taxon>Pseudomonadati</taxon>
        <taxon>Myxococcota</taxon>
        <taxon>Myxococcia</taxon>
        <taxon>Myxococcales</taxon>
        <taxon>Cystobacterineae</taxon>
        <taxon>Archangiaceae</taxon>
        <taxon>Stigmatella</taxon>
    </lineage>
</organism>
<dbReference type="RefSeq" id="WP_083423290.1">
    <property type="nucleotide sequence ID" value="NZ_FOAP01000010.1"/>
</dbReference>
<dbReference type="PANTHER" id="PTHR34599">
    <property type="entry name" value="PEROXIDASE-RELATED"/>
    <property type="match status" value="1"/>
</dbReference>